<dbReference type="PANTHER" id="PTHR43135">
    <property type="entry name" value="ALPHA-D-RIBOSE 1-METHYLPHOSPHONATE 5-TRIPHOSPHATE DIPHOSPHATASE"/>
    <property type="match status" value="1"/>
</dbReference>
<name>A0A3M0CDP4_9PROT</name>
<dbReference type="InParanoid" id="A0A3M0CDP4"/>
<dbReference type="OrthoDB" id="8098664at2"/>
<dbReference type="GO" id="GO:0016810">
    <property type="term" value="F:hydrolase activity, acting on carbon-nitrogen (but not peptide) bonds"/>
    <property type="evidence" value="ECO:0007669"/>
    <property type="project" value="InterPro"/>
</dbReference>
<dbReference type="RefSeq" id="WP_121939126.1">
    <property type="nucleotide sequence ID" value="NZ_REFR01000012.1"/>
</dbReference>
<keyword evidence="3" id="KW-0378">Hydrolase</keyword>
<evidence type="ECO:0000313" key="4">
    <source>
        <dbReference type="Proteomes" id="UP000271227"/>
    </source>
</evidence>
<reference evidence="3 4" key="1">
    <citation type="submission" date="2018-10" db="EMBL/GenBank/DDBJ databases">
        <title>Genomic Encyclopedia of Archaeal and Bacterial Type Strains, Phase II (KMG-II): from individual species to whole genera.</title>
        <authorList>
            <person name="Goeker M."/>
        </authorList>
    </citation>
    <scope>NUCLEOTIDE SEQUENCE [LARGE SCALE GENOMIC DNA]</scope>
    <source>
        <strain evidence="3 4">DSM 25217</strain>
    </source>
</reference>
<dbReference type="AlphaFoldDB" id="A0A3M0CDP4"/>
<dbReference type="Pfam" id="PF01979">
    <property type="entry name" value="Amidohydro_1"/>
    <property type="match status" value="1"/>
</dbReference>
<proteinExistence type="predicted"/>
<sequence>MNRATIFSKLFAVMLGYAVLGHALLCTAPAALAQTDDQTSDQTTGETVTRTVIDNVTLLTMTADPVADSVIAQGRVVVADGRIAAAGAATDTPIPAGATVIDGAGGWLLPGLTEMHGHLPGTGWSRERTAETLFLYLAGGVTTVRGMLGDPVQMRLRDEIAAGGLAGPSLYLAAPSLNGNSVSSPEDGRAQVRRHAAAGWDLLKIHPGLTRAEYDAIADEAARQGIPFAGHVPQAVGVPRALEAGQISIDHMDGYMAWLKGHARALTDADLARAVDMTRTSGTWIVPTQALFNMFRSGADVAALTARPENRYMPTDTVDTWTRTARRVTLAANPRIAENRQRLLKAMADGGVLLALGSDAPQVFSVPGFSIWREIQIMLEAGLTPAQILIAGTRAPGTYFAGKDRFGLIARGHRADLLLVAGNPLADMGVLARPRSVMAAGRWFGRAAIDTKLAAIAARHAH</sequence>
<dbReference type="SUPFAM" id="SSF51338">
    <property type="entry name" value="Composite domain of metallo-dependent hydrolases"/>
    <property type="match status" value="1"/>
</dbReference>
<dbReference type="SUPFAM" id="SSF51556">
    <property type="entry name" value="Metallo-dependent hydrolases"/>
    <property type="match status" value="1"/>
</dbReference>
<dbReference type="EMBL" id="REFR01000012">
    <property type="protein sequence ID" value="RMB04866.1"/>
    <property type="molecule type" value="Genomic_DNA"/>
</dbReference>
<dbReference type="Gene3D" id="2.30.40.10">
    <property type="entry name" value="Urease, subunit C, domain 1"/>
    <property type="match status" value="2"/>
</dbReference>
<dbReference type="InterPro" id="IPR032466">
    <property type="entry name" value="Metal_Hydrolase"/>
</dbReference>
<feature type="signal peptide" evidence="1">
    <location>
        <begin position="1"/>
        <end position="33"/>
    </location>
</feature>
<comment type="caution">
    <text evidence="3">The sequence shown here is derived from an EMBL/GenBank/DDBJ whole genome shotgun (WGS) entry which is preliminary data.</text>
</comment>
<dbReference type="InterPro" id="IPR006680">
    <property type="entry name" value="Amidohydro-rel"/>
</dbReference>
<feature type="domain" description="Amidohydrolase-related" evidence="2">
    <location>
        <begin position="108"/>
        <end position="443"/>
    </location>
</feature>
<evidence type="ECO:0000259" key="2">
    <source>
        <dbReference type="Pfam" id="PF01979"/>
    </source>
</evidence>
<accession>A0A3M0CDP4</accession>
<feature type="chain" id="PRO_5018254590" evidence="1">
    <location>
        <begin position="34"/>
        <end position="462"/>
    </location>
</feature>
<dbReference type="Proteomes" id="UP000271227">
    <property type="component" value="Unassembled WGS sequence"/>
</dbReference>
<dbReference type="InterPro" id="IPR051781">
    <property type="entry name" value="Metallo-dep_Hydrolase"/>
</dbReference>
<gene>
    <name evidence="3" type="ORF">BXY39_2436</name>
</gene>
<dbReference type="Gene3D" id="3.20.20.140">
    <property type="entry name" value="Metal-dependent hydrolases"/>
    <property type="match status" value="1"/>
</dbReference>
<protein>
    <submittedName>
        <fullName evidence="3">Imidazolonepropionase-like amidohydrolase</fullName>
    </submittedName>
</protein>
<keyword evidence="4" id="KW-1185">Reference proteome</keyword>
<organism evidence="3 4">
    <name type="scientific">Eilatimonas milleporae</name>
    <dbReference type="NCBI Taxonomy" id="911205"/>
    <lineage>
        <taxon>Bacteria</taxon>
        <taxon>Pseudomonadati</taxon>
        <taxon>Pseudomonadota</taxon>
        <taxon>Alphaproteobacteria</taxon>
        <taxon>Kordiimonadales</taxon>
        <taxon>Kordiimonadaceae</taxon>
        <taxon>Eilatimonas</taxon>
    </lineage>
</organism>
<evidence type="ECO:0000256" key="1">
    <source>
        <dbReference type="SAM" id="SignalP"/>
    </source>
</evidence>
<dbReference type="PANTHER" id="PTHR43135:SF3">
    <property type="entry name" value="ALPHA-D-RIBOSE 1-METHYLPHOSPHONATE 5-TRIPHOSPHATE DIPHOSPHATASE"/>
    <property type="match status" value="1"/>
</dbReference>
<keyword evidence="1" id="KW-0732">Signal</keyword>
<dbReference type="InterPro" id="IPR011059">
    <property type="entry name" value="Metal-dep_hydrolase_composite"/>
</dbReference>
<evidence type="ECO:0000313" key="3">
    <source>
        <dbReference type="EMBL" id="RMB04866.1"/>
    </source>
</evidence>